<protein>
    <submittedName>
        <fullName evidence="2">Uncharacterized protein</fullName>
    </submittedName>
</protein>
<evidence type="ECO:0000313" key="3">
    <source>
        <dbReference type="Proteomes" id="UP000714817"/>
    </source>
</evidence>
<sequence>MTKNLYGFSIPLLIIILAVVSTVIIFFEISPKVLTNTIVNKDEKAKNIEIVEPAKSTEPSKSKEINEILSTADWTYKKADSCDVEFKIPPKEVPFYHPYNKDKLSDVTALEGSGRYWDFPRGNIWPTVLGILNTDFTVIATSYASPEEASGYSAGYVFVACAPSKLQNFTDLLKDLDVKISEYNNKEYKGMGPDKYIINESTEIEMWDKSVLKLVINDRAYYVFISKGKIYEIAKGGDASHTFVSETADTIIKELKFN</sequence>
<feature type="transmembrane region" description="Helical" evidence="1">
    <location>
        <begin position="6"/>
        <end position="27"/>
    </location>
</feature>
<reference evidence="2" key="2">
    <citation type="journal article" date="2021" name="Microbiome">
        <title>Successional dynamics and alternative stable states in a saline activated sludge microbial community over 9 years.</title>
        <authorList>
            <person name="Wang Y."/>
            <person name="Ye J."/>
            <person name="Ju F."/>
            <person name="Liu L."/>
            <person name="Boyd J.A."/>
            <person name="Deng Y."/>
            <person name="Parks D.H."/>
            <person name="Jiang X."/>
            <person name="Yin X."/>
            <person name="Woodcroft B.J."/>
            <person name="Tyson G.W."/>
            <person name="Hugenholtz P."/>
            <person name="Polz M.F."/>
            <person name="Zhang T."/>
        </authorList>
    </citation>
    <scope>NUCLEOTIDE SEQUENCE</scope>
    <source>
        <strain evidence="2">HKST-UBA80</strain>
    </source>
</reference>
<evidence type="ECO:0000313" key="2">
    <source>
        <dbReference type="EMBL" id="MCA9302252.1"/>
    </source>
</evidence>
<accession>A0A955IWN6</accession>
<proteinExistence type="predicted"/>
<name>A0A955IWN6_UNCKA</name>
<dbReference type="EMBL" id="JAGQNY010000009">
    <property type="protein sequence ID" value="MCA9302252.1"/>
    <property type="molecule type" value="Genomic_DNA"/>
</dbReference>
<dbReference type="AlphaFoldDB" id="A0A955IWN6"/>
<evidence type="ECO:0000256" key="1">
    <source>
        <dbReference type="SAM" id="Phobius"/>
    </source>
</evidence>
<keyword evidence="1" id="KW-0812">Transmembrane</keyword>
<organism evidence="2 3">
    <name type="scientific">candidate division WWE3 bacterium</name>
    <dbReference type="NCBI Taxonomy" id="2053526"/>
    <lineage>
        <taxon>Bacteria</taxon>
        <taxon>Katanobacteria</taxon>
    </lineage>
</organism>
<gene>
    <name evidence="2" type="ORF">KDA10_02755</name>
</gene>
<dbReference type="Proteomes" id="UP000714817">
    <property type="component" value="Unassembled WGS sequence"/>
</dbReference>
<keyword evidence="1" id="KW-0472">Membrane</keyword>
<reference evidence="2" key="1">
    <citation type="submission" date="2020-04" db="EMBL/GenBank/DDBJ databases">
        <authorList>
            <person name="Zhang T."/>
        </authorList>
    </citation>
    <scope>NUCLEOTIDE SEQUENCE</scope>
    <source>
        <strain evidence="2">HKST-UBA80</strain>
    </source>
</reference>
<keyword evidence="1" id="KW-1133">Transmembrane helix</keyword>
<comment type="caution">
    <text evidence="2">The sequence shown here is derived from an EMBL/GenBank/DDBJ whole genome shotgun (WGS) entry which is preliminary data.</text>
</comment>